<dbReference type="Pfam" id="PF00551">
    <property type="entry name" value="Formyl_trans_N"/>
    <property type="match status" value="1"/>
</dbReference>
<dbReference type="InterPro" id="IPR036477">
    <property type="entry name" value="Formyl_transf_N_sf"/>
</dbReference>
<evidence type="ECO:0000259" key="7">
    <source>
        <dbReference type="Pfam" id="PF00551"/>
    </source>
</evidence>
<dbReference type="Gene3D" id="3.40.50.170">
    <property type="entry name" value="Formyl transferase, N-terminal domain"/>
    <property type="match status" value="1"/>
</dbReference>
<comment type="similarity">
    <text evidence="4 6">Belongs to the GART family.</text>
</comment>
<dbReference type="PANTHER" id="PTHR43369">
    <property type="entry name" value="PHOSPHORIBOSYLGLYCINAMIDE FORMYLTRANSFERASE"/>
    <property type="match status" value="1"/>
</dbReference>
<dbReference type="EMBL" id="LRPC01000001">
    <property type="protein sequence ID" value="KYG78167.1"/>
    <property type="molecule type" value="Genomic_DNA"/>
</dbReference>
<protein>
    <recommendedName>
        <fullName evidence="6">Phosphoribosylglycinamide formyltransferase</fullName>
        <ecNumber evidence="6">2.1.2.2</ecNumber>
    </recommendedName>
    <alternativeName>
        <fullName evidence="6">5'-phosphoribosylglycinamide transformylase</fullName>
    </alternativeName>
    <alternativeName>
        <fullName evidence="6">GAR transformylase</fullName>
        <shortName evidence="6">GART</shortName>
    </alternativeName>
</protein>
<evidence type="ECO:0000256" key="3">
    <source>
        <dbReference type="ARBA" id="ARBA00022755"/>
    </source>
</evidence>
<dbReference type="CDD" id="cd08645">
    <property type="entry name" value="FMT_core_GART"/>
    <property type="match status" value="1"/>
</dbReference>
<evidence type="ECO:0000256" key="2">
    <source>
        <dbReference type="ARBA" id="ARBA00022679"/>
    </source>
</evidence>
<keyword evidence="9" id="KW-1185">Reference proteome</keyword>
<dbReference type="OrthoDB" id="9806170at2"/>
<dbReference type="SUPFAM" id="SSF53328">
    <property type="entry name" value="Formyltransferase"/>
    <property type="match status" value="1"/>
</dbReference>
<reference evidence="8 9" key="1">
    <citation type="submission" date="2016-01" db="EMBL/GenBank/DDBJ databases">
        <title>Genome sequencing of Roseivirga spongicola UST030701-084.</title>
        <authorList>
            <person name="Selvaratnam C."/>
            <person name="Thevarajoo S."/>
            <person name="Goh K.M."/>
            <person name="Ee R."/>
            <person name="Chan K.-G."/>
            <person name="Chong C.S."/>
        </authorList>
    </citation>
    <scope>NUCLEOTIDE SEQUENCE [LARGE SCALE GENOMIC DNA]</scope>
    <source>
        <strain evidence="8 9">UST030701-084</strain>
    </source>
</reference>
<feature type="binding site" evidence="6">
    <location>
        <position position="60"/>
    </location>
    <ligand>
        <name>(6R)-10-formyltetrahydrofolate</name>
        <dbReference type="ChEBI" id="CHEBI:195366"/>
    </ligand>
</feature>
<dbReference type="RefSeq" id="WP_068217362.1">
    <property type="nucleotide sequence ID" value="NZ_CP139724.1"/>
</dbReference>
<dbReference type="GO" id="GO:0005829">
    <property type="term" value="C:cytosol"/>
    <property type="evidence" value="ECO:0007669"/>
    <property type="project" value="TreeGrafter"/>
</dbReference>
<dbReference type="EC" id="2.1.2.2" evidence="6"/>
<dbReference type="InterPro" id="IPR002376">
    <property type="entry name" value="Formyl_transf_N"/>
</dbReference>
<dbReference type="NCBIfam" id="TIGR00639">
    <property type="entry name" value="PurN"/>
    <property type="match status" value="1"/>
</dbReference>
<proteinExistence type="inferred from homology"/>
<keyword evidence="2 6" id="KW-0808">Transferase</keyword>
<dbReference type="GO" id="GO:0006189">
    <property type="term" value="P:'de novo' IMP biosynthetic process"/>
    <property type="evidence" value="ECO:0007669"/>
    <property type="project" value="UniProtKB-UniRule"/>
</dbReference>
<evidence type="ECO:0000256" key="4">
    <source>
        <dbReference type="ARBA" id="ARBA00038440"/>
    </source>
</evidence>
<dbReference type="InterPro" id="IPR001555">
    <property type="entry name" value="GART_AS"/>
</dbReference>
<dbReference type="UniPathway" id="UPA00074">
    <property type="reaction ID" value="UER00126"/>
</dbReference>
<evidence type="ECO:0000256" key="6">
    <source>
        <dbReference type="HAMAP-Rule" id="MF_01930"/>
    </source>
</evidence>
<comment type="function">
    <text evidence="6">Catalyzes the transfer of a formyl group from 10-formyltetrahydrofolate to 5-phospho-ribosyl-glycinamide (GAR), producing 5-phospho-ribosyl-N-formylglycinamide (FGAR) and tetrahydrofolate.</text>
</comment>
<dbReference type="InterPro" id="IPR004607">
    <property type="entry name" value="GART"/>
</dbReference>
<gene>
    <name evidence="6" type="primary">purN</name>
    <name evidence="8" type="ORF">AWW68_05200</name>
</gene>
<dbReference type="PANTHER" id="PTHR43369:SF2">
    <property type="entry name" value="PHOSPHORIBOSYLGLYCINAMIDE FORMYLTRANSFERASE"/>
    <property type="match status" value="1"/>
</dbReference>
<dbReference type="STRING" id="333140.AWW68_05200"/>
<keyword evidence="3 6" id="KW-0658">Purine biosynthesis</keyword>
<feature type="binding site" evidence="6">
    <location>
        <position position="104"/>
    </location>
    <ligand>
        <name>(6R)-10-formyltetrahydrofolate</name>
        <dbReference type="ChEBI" id="CHEBI:195366"/>
    </ligand>
</feature>
<comment type="caution">
    <text evidence="8">The sequence shown here is derived from an EMBL/GenBank/DDBJ whole genome shotgun (WGS) entry which is preliminary data.</text>
</comment>
<dbReference type="AlphaFoldDB" id="A0A150XHI4"/>
<dbReference type="Proteomes" id="UP000075606">
    <property type="component" value="Unassembled WGS sequence"/>
</dbReference>
<feature type="binding site" evidence="6">
    <location>
        <begin position="14"/>
        <end position="16"/>
    </location>
    <ligand>
        <name>N(1)-(5-phospho-beta-D-ribosyl)glycinamide</name>
        <dbReference type="ChEBI" id="CHEBI:143788"/>
    </ligand>
</feature>
<evidence type="ECO:0000256" key="1">
    <source>
        <dbReference type="ARBA" id="ARBA00005054"/>
    </source>
</evidence>
<dbReference type="PROSITE" id="PS00373">
    <property type="entry name" value="GART"/>
    <property type="match status" value="1"/>
</dbReference>
<comment type="pathway">
    <text evidence="1 6">Purine metabolism; IMP biosynthesis via de novo pathway; N(2)-formyl-N(1)-(5-phospho-D-ribosyl)glycinamide from N(1)-(5-phospho-D-ribosyl)glycinamide (10-formyl THF route): step 1/1.</text>
</comment>
<comment type="caution">
    <text evidence="6">Lacks conserved residue(s) required for the propagation of feature annotation.</text>
</comment>
<comment type="catalytic activity">
    <reaction evidence="5 6">
        <text>N(1)-(5-phospho-beta-D-ribosyl)glycinamide + (6R)-10-formyltetrahydrofolate = N(2)-formyl-N(1)-(5-phospho-beta-D-ribosyl)glycinamide + (6S)-5,6,7,8-tetrahydrofolate + H(+)</text>
        <dbReference type="Rhea" id="RHEA:15053"/>
        <dbReference type="ChEBI" id="CHEBI:15378"/>
        <dbReference type="ChEBI" id="CHEBI:57453"/>
        <dbReference type="ChEBI" id="CHEBI:143788"/>
        <dbReference type="ChEBI" id="CHEBI:147286"/>
        <dbReference type="ChEBI" id="CHEBI:195366"/>
        <dbReference type="EC" id="2.1.2.2"/>
    </reaction>
</comment>
<dbReference type="HAMAP" id="MF_01930">
    <property type="entry name" value="PurN"/>
    <property type="match status" value="1"/>
</dbReference>
<feature type="active site" description="Proton donor" evidence="6">
    <location>
        <position position="106"/>
    </location>
</feature>
<evidence type="ECO:0000313" key="8">
    <source>
        <dbReference type="EMBL" id="KYG78167.1"/>
    </source>
</evidence>
<sequence length="192" mass="21834">MTKKRLSIFASGSGSNAEKFFEHFKNHPQIEIVSVFTNNKSAGVIERADRFGIQHHVYNRTYWETGEQIIKILKEEEVDFIVLAGFMLLIPEKLVKEFSDKIFNIHPALLPKFGGQGMYGSNVHKAVKAAGETESGLTIHFVNEHYDEGKIIFQEKCQLEPTDSAEDIATKVLKLEHKNYPKVVEQEVLKSI</sequence>
<organism evidence="8 9">
    <name type="scientific">Roseivirga spongicola</name>
    <dbReference type="NCBI Taxonomy" id="333140"/>
    <lineage>
        <taxon>Bacteria</taxon>
        <taxon>Pseudomonadati</taxon>
        <taxon>Bacteroidota</taxon>
        <taxon>Cytophagia</taxon>
        <taxon>Cytophagales</taxon>
        <taxon>Roseivirgaceae</taxon>
        <taxon>Roseivirga</taxon>
    </lineage>
</organism>
<name>A0A150XHI4_9BACT</name>
<dbReference type="GO" id="GO:0004644">
    <property type="term" value="F:phosphoribosylglycinamide formyltransferase activity"/>
    <property type="evidence" value="ECO:0007669"/>
    <property type="project" value="UniProtKB-UniRule"/>
</dbReference>
<accession>A0A150XHI4</accession>
<evidence type="ECO:0000313" key="9">
    <source>
        <dbReference type="Proteomes" id="UP000075606"/>
    </source>
</evidence>
<feature type="domain" description="Formyl transferase N-terminal" evidence="7">
    <location>
        <begin position="5"/>
        <end position="184"/>
    </location>
</feature>
<feature type="site" description="Raises pKa of active site His" evidence="6">
    <location>
        <position position="147"/>
    </location>
</feature>
<evidence type="ECO:0000256" key="5">
    <source>
        <dbReference type="ARBA" id="ARBA00047664"/>
    </source>
</evidence>